<organism evidence="9 10">
    <name type="scientific">Alicyclobacillus ferrooxydans</name>
    <dbReference type="NCBI Taxonomy" id="471514"/>
    <lineage>
        <taxon>Bacteria</taxon>
        <taxon>Bacillati</taxon>
        <taxon>Bacillota</taxon>
        <taxon>Bacilli</taxon>
        <taxon>Bacillales</taxon>
        <taxon>Alicyclobacillaceae</taxon>
        <taxon>Alicyclobacillus</taxon>
    </lineage>
</organism>
<dbReference type="InterPro" id="IPR028082">
    <property type="entry name" value="Peripla_BP_I"/>
</dbReference>
<comment type="similarity">
    <text evidence="2">Belongs to the BMP lipoprotein family.</text>
</comment>
<protein>
    <recommendedName>
        <fullName evidence="8">ABC transporter substrate-binding protein PnrA-like domain-containing protein</fullName>
    </recommendedName>
</protein>
<dbReference type="Gene3D" id="3.40.50.2300">
    <property type="match status" value="2"/>
</dbReference>
<evidence type="ECO:0000313" key="9">
    <source>
        <dbReference type="EMBL" id="KPV40928.1"/>
    </source>
</evidence>
<comment type="subcellular location">
    <subcellularLocation>
        <location evidence="1">Cell membrane</location>
        <topology evidence="1">Lipid-anchor</topology>
    </subcellularLocation>
</comment>
<dbReference type="InterPro" id="IPR050957">
    <property type="entry name" value="BMP_lipoprotein"/>
</dbReference>
<dbReference type="PANTHER" id="PTHR34296">
    <property type="entry name" value="TRANSCRIPTIONAL ACTIVATOR PROTEIN MED"/>
    <property type="match status" value="1"/>
</dbReference>
<dbReference type="OrthoDB" id="9784230at2"/>
<keyword evidence="6" id="KW-0449">Lipoprotein</keyword>
<feature type="domain" description="ABC transporter substrate-binding protein PnrA-like" evidence="8">
    <location>
        <begin position="49"/>
        <end position="346"/>
    </location>
</feature>
<dbReference type="EMBL" id="LJCO01000096">
    <property type="protein sequence ID" value="KPV40928.1"/>
    <property type="molecule type" value="Genomic_DNA"/>
</dbReference>
<evidence type="ECO:0000256" key="7">
    <source>
        <dbReference type="SAM" id="SignalP"/>
    </source>
</evidence>
<evidence type="ECO:0000256" key="1">
    <source>
        <dbReference type="ARBA" id="ARBA00004193"/>
    </source>
</evidence>
<name>A0A0P9EF13_9BACL</name>
<gene>
    <name evidence="9" type="ORF">AN477_21550</name>
</gene>
<dbReference type="PANTHER" id="PTHR34296:SF2">
    <property type="entry name" value="ABC TRANSPORTER GUANOSINE-BINDING PROTEIN NUPN"/>
    <property type="match status" value="1"/>
</dbReference>
<dbReference type="SUPFAM" id="SSF53822">
    <property type="entry name" value="Periplasmic binding protein-like I"/>
    <property type="match status" value="1"/>
</dbReference>
<keyword evidence="3" id="KW-1003">Cell membrane</keyword>
<sequence>MSKKIIVSFMSLSVFVATLAVSGCGPAGNNTAPAPTTGAGTTGTGLKVGLVTDIGGLNDNGFNHLAYVGLTKAEQKLGAAGKVVQSKQATDYVPNLTYFASHGYNLVIAVGFLMHDAVEQVAQQYPNIKFMIIDDVITNRSNVVSAVFQSEQAGYLAGAMAGLIQKGHSLPNLNSQNIVGVVGGQPSPPVDSYIAGFQQGFKREDPTGKVLVTYTDSFTDTALGAQYAQNEMSQGADIIFPVAGGCGLGVISAVQAANKYAIGVDTNQSYLAPKNVIVSATKGVDTSVYDVVQSVKNNTFKSGVDTFGLKQNGVGITAPMQGVPQSIVSQVNQLKQDIIDGKIHISTTVQK</sequence>
<keyword evidence="5" id="KW-0472">Membrane</keyword>
<feature type="signal peptide" evidence="7">
    <location>
        <begin position="1"/>
        <end position="19"/>
    </location>
</feature>
<evidence type="ECO:0000256" key="4">
    <source>
        <dbReference type="ARBA" id="ARBA00022729"/>
    </source>
</evidence>
<feature type="chain" id="PRO_5039486334" description="ABC transporter substrate-binding protein PnrA-like domain-containing protein" evidence="7">
    <location>
        <begin position="20"/>
        <end position="351"/>
    </location>
</feature>
<dbReference type="Pfam" id="PF02608">
    <property type="entry name" value="Bmp"/>
    <property type="match status" value="1"/>
</dbReference>
<proteinExistence type="inferred from homology"/>
<accession>A0A0P9EF13</accession>
<evidence type="ECO:0000256" key="5">
    <source>
        <dbReference type="ARBA" id="ARBA00023136"/>
    </source>
</evidence>
<dbReference type="RefSeq" id="WP_054971294.1">
    <property type="nucleotide sequence ID" value="NZ_LJCO01000096.1"/>
</dbReference>
<dbReference type="CDD" id="cd06354">
    <property type="entry name" value="PBP1_PrnA-like"/>
    <property type="match status" value="1"/>
</dbReference>
<evidence type="ECO:0000313" key="10">
    <source>
        <dbReference type="Proteomes" id="UP000050482"/>
    </source>
</evidence>
<dbReference type="PROSITE" id="PS51257">
    <property type="entry name" value="PROKAR_LIPOPROTEIN"/>
    <property type="match status" value="1"/>
</dbReference>
<dbReference type="GO" id="GO:0005886">
    <property type="term" value="C:plasma membrane"/>
    <property type="evidence" value="ECO:0007669"/>
    <property type="project" value="UniProtKB-SubCell"/>
</dbReference>
<reference evidence="9 10" key="1">
    <citation type="submission" date="2015-09" db="EMBL/GenBank/DDBJ databases">
        <title>Draft genome sequence of Alicyclobacillus ferrooxydans DSM 22381.</title>
        <authorList>
            <person name="Hemp J."/>
        </authorList>
    </citation>
    <scope>NUCLEOTIDE SEQUENCE [LARGE SCALE GENOMIC DNA]</scope>
    <source>
        <strain evidence="9 10">TC-34</strain>
    </source>
</reference>
<comment type="caution">
    <text evidence="9">The sequence shown here is derived from an EMBL/GenBank/DDBJ whole genome shotgun (WGS) entry which is preliminary data.</text>
</comment>
<evidence type="ECO:0000256" key="6">
    <source>
        <dbReference type="ARBA" id="ARBA00023288"/>
    </source>
</evidence>
<evidence type="ECO:0000256" key="2">
    <source>
        <dbReference type="ARBA" id="ARBA00008610"/>
    </source>
</evidence>
<dbReference type="AlphaFoldDB" id="A0A0P9EF13"/>
<evidence type="ECO:0000256" key="3">
    <source>
        <dbReference type="ARBA" id="ARBA00022475"/>
    </source>
</evidence>
<dbReference type="Proteomes" id="UP000050482">
    <property type="component" value="Unassembled WGS sequence"/>
</dbReference>
<dbReference type="STRING" id="471514.AN477_21550"/>
<keyword evidence="4 7" id="KW-0732">Signal</keyword>
<dbReference type="PATRIC" id="fig|471514.4.peg.1817"/>
<keyword evidence="10" id="KW-1185">Reference proteome</keyword>
<evidence type="ECO:0000259" key="8">
    <source>
        <dbReference type="Pfam" id="PF02608"/>
    </source>
</evidence>
<dbReference type="InterPro" id="IPR003760">
    <property type="entry name" value="PnrA-like"/>
</dbReference>